<dbReference type="PANTHER" id="PTHR33909:SF1">
    <property type="entry name" value="SEC TRANSLOCON ACCESSORY COMPLEX SUBUNIT YAJC"/>
    <property type="match status" value="1"/>
</dbReference>
<organism evidence="11 12">
    <name type="scientific">Collinsella ureilytica</name>
    <dbReference type="NCBI Taxonomy" id="2869515"/>
    <lineage>
        <taxon>Bacteria</taxon>
        <taxon>Bacillati</taxon>
        <taxon>Actinomycetota</taxon>
        <taxon>Coriobacteriia</taxon>
        <taxon>Coriobacteriales</taxon>
        <taxon>Coriobacteriaceae</taxon>
        <taxon>Collinsella</taxon>
    </lineage>
</organism>
<evidence type="ECO:0000313" key="11">
    <source>
        <dbReference type="EMBL" id="MBY4797475.1"/>
    </source>
</evidence>
<name>A0ABS7MJC4_9ACTN</name>
<evidence type="ECO:0000256" key="7">
    <source>
        <dbReference type="ARBA" id="ARBA00022989"/>
    </source>
</evidence>
<evidence type="ECO:0000256" key="9">
    <source>
        <dbReference type="ARBA" id="ARBA00023136"/>
    </source>
</evidence>
<evidence type="ECO:0000256" key="6">
    <source>
        <dbReference type="ARBA" id="ARBA00022927"/>
    </source>
</evidence>
<dbReference type="PANTHER" id="PTHR33909">
    <property type="entry name" value="SEC TRANSLOCON ACCESSORY COMPLEX SUBUNIT YAJC"/>
    <property type="match status" value="1"/>
</dbReference>
<protein>
    <submittedName>
        <fullName evidence="11">Preprotein translocase subunit YajC</fullName>
    </submittedName>
</protein>
<accession>A0ABS7MJC4</accession>
<comment type="similarity">
    <text evidence="2">Belongs to the YajC family.</text>
</comment>
<keyword evidence="9 10" id="KW-0472">Membrane</keyword>
<keyword evidence="6" id="KW-0653">Protein transport</keyword>
<keyword evidence="12" id="KW-1185">Reference proteome</keyword>
<reference evidence="11 12" key="1">
    <citation type="submission" date="2021-08" db="EMBL/GenBank/DDBJ databases">
        <title>Collinsella faecalis sp. nov. isolated from swine faeces.</title>
        <authorList>
            <person name="Oh B.S."/>
            <person name="Lee J.H."/>
        </authorList>
    </citation>
    <scope>NUCLEOTIDE SEQUENCE [LARGE SCALE GENOMIC DNA]</scope>
    <source>
        <strain evidence="11 12">AGMB00827</strain>
    </source>
</reference>
<sequence>MGDLGSNILSSSIALLILLAIMGIAYTVWSQINMRKKRDYFKKLHEEIAPGKEVMFSGGIFGTVKRVSGDRVTVTTRSGAELDVSRYAIQQLD</sequence>
<dbReference type="Pfam" id="PF02699">
    <property type="entry name" value="YajC"/>
    <property type="match status" value="1"/>
</dbReference>
<feature type="transmembrane region" description="Helical" evidence="10">
    <location>
        <begin position="6"/>
        <end position="29"/>
    </location>
</feature>
<evidence type="ECO:0000256" key="1">
    <source>
        <dbReference type="ARBA" id="ARBA00004162"/>
    </source>
</evidence>
<evidence type="ECO:0000313" key="12">
    <source>
        <dbReference type="Proteomes" id="UP000700908"/>
    </source>
</evidence>
<comment type="caution">
    <text evidence="11">The sequence shown here is derived from an EMBL/GenBank/DDBJ whole genome shotgun (WGS) entry which is preliminary data.</text>
</comment>
<dbReference type="InterPro" id="IPR003849">
    <property type="entry name" value="Preprotein_translocase_YajC"/>
</dbReference>
<evidence type="ECO:0000256" key="3">
    <source>
        <dbReference type="ARBA" id="ARBA00022448"/>
    </source>
</evidence>
<evidence type="ECO:0000256" key="4">
    <source>
        <dbReference type="ARBA" id="ARBA00022475"/>
    </source>
</evidence>
<keyword evidence="4" id="KW-1003">Cell membrane</keyword>
<keyword evidence="5 10" id="KW-0812">Transmembrane</keyword>
<evidence type="ECO:0000256" key="2">
    <source>
        <dbReference type="ARBA" id="ARBA00006742"/>
    </source>
</evidence>
<dbReference type="NCBIfam" id="TIGR00739">
    <property type="entry name" value="yajC"/>
    <property type="match status" value="1"/>
</dbReference>
<dbReference type="RefSeq" id="WP_222199190.1">
    <property type="nucleotide sequence ID" value="NZ_JAIMFO010000005.1"/>
</dbReference>
<keyword evidence="8" id="KW-0811">Translocation</keyword>
<dbReference type="Proteomes" id="UP000700908">
    <property type="component" value="Unassembled WGS sequence"/>
</dbReference>
<comment type="subcellular location">
    <subcellularLocation>
        <location evidence="1">Cell membrane</location>
        <topology evidence="1">Single-pass membrane protein</topology>
    </subcellularLocation>
</comment>
<evidence type="ECO:0000256" key="5">
    <source>
        <dbReference type="ARBA" id="ARBA00022692"/>
    </source>
</evidence>
<keyword evidence="7 10" id="KW-1133">Transmembrane helix</keyword>
<evidence type="ECO:0000256" key="10">
    <source>
        <dbReference type="SAM" id="Phobius"/>
    </source>
</evidence>
<keyword evidence="3" id="KW-0813">Transport</keyword>
<dbReference type="EMBL" id="JAIMFO010000005">
    <property type="protein sequence ID" value="MBY4797475.1"/>
    <property type="molecule type" value="Genomic_DNA"/>
</dbReference>
<gene>
    <name evidence="11" type="primary">yajC</name>
    <name evidence="11" type="ORF">K6V98_03770</name>
</gene>
<proteinExistence type="inferred from homology"/>
<evidence type="ECO:0000256" key="8">
    <source>
        <dbReference type="ARBA" id="ARBA00023010"/>
    </source>
</evidence>
<dbReference type="SMART" id="SM01323">
    <property type="entry name" value="YajC"/>
    <property type="match status" value="1"/>
</dbReference>